<dbReference type="CDD" id="cd02440">
    <property type="entry name" value="AdoMet_MTases"/>
    <property type="match status" value="1"/>
</dbReference>
<dbReference type="EMBL" id="JBITGY010000006">
    <property type="protein sequence ID" value="MFI6500439.1"/>
    <property type="molecule type" value="Genomic_DNA"/>
</dbReference>
<organism evidence="2 3">
    <name type="scientific">Nonomuraea typhae</name>
    <dbReference type="NCBI Taxonomy" id="2603600"/>
    <lineage>
        <taxon>Bacteria</taxon>
        <taxon>Bacillati</taxon>
        <taxon>Actinomycetota</taxon>
        <taxon>Actinomycetes</taxon>
        <taxon>Streptosporangiales</taxon>
        <taxon>Streptosporangiaceae</taxon>
        <taxon>Nonomuraea</taxon>
    </lineage>
</organism>
<dbReference type="GO" id="GO:0032259">
    <property type="term" value="P:methylation"/>
    <property type="evidence" value="ECO:0007669"/>
    <property type="project" value="UniProtKB-KW"/>
</dbReference>
<dbReference type="Pfam" id="PF13649">
    <property type="entry name" value="Methyltransf_25"/>
    <property type="match status" value="1"/>
</dbReference>
<sequence>MDRTLAQRLMHSAALPAIYERLWRPALLGLAKGPLGPTTAQEMTLLRGMLVLAPGARVLDVACGPGNVARALAAHVGDSGRVVGLDASLTMLAKASSESARYVYRDRLRFLRADAVELPFRPESFDAVSCFAALYLFDRPFDALAAMAAVLRPGGRLAIMTTRRAPLLGPLNEVFGQVSGVRMFGDTEVESALCRLGLTGVTRRTTGLIQFVAGQRPETPRVSRAAP</sequence>
<gene>
    <name evidence="2" type="ORF">ACIBG2_23880</name>
</gene>
<keyword evidence="2" id="KW-0489">Methyltransferase</keyword>
<comment type="caution">
    <text evidence="2">The sequence shown here is derived from an EMBL/GenBank/DDBJ whole genome shotgun (WGS) entry which is preliminary data.</text>
</comment>
<dbReference type="EC" id="2.1.1.-" evidence="2"/>
<dbReference type="Gene3D" id="3.40.50.150">
    <property type="entry name" value="Vaccinia Virus protein VP39"/>
    <property type="match status" value="1"/>
</dbReference>
<dbReference type="InterPro" id="IPR029063">
    <property type="entry name" value="SAM-dependent_MTases_sf"/>
</dbReference>
<dbReference type="SUPFAM" id="SSF53335">
    <property type="entry name" value="S-adenosyl-L-methionine-dependent methyltransferases"/>
    <property type="match status" value="1"/>
</dbReference>
<evidence type="ECO:0000259" key="1">
    <source>
        <dbReference type="Pfam" id="PF13649"/>
    </source>
</evidence>
<feature type="domain" description="Methyltransferase" evidence="1">
    <location>
        <begin position="58"/>
        <end position="155"/>
    </location>
</feature>
<name>A0ABW7YWY2_9ACTN</name>
<dbReference type="PANTHER" id="PTHR43591">
    <property type="entry name" value="METHYLTRANSFERASE"/>
    <property type="match status" value="1"/>
</dbReference>
<dbReference type="PANTHER" id="PTHR43591:SF99">
    <property type="entry name" value="OS06G0646000 PROTEIN"/>
    <property type="match status" value="1"/>
</dbReference>
<reference evidence="2 3" key="1">
    <citation type="submission" date="2024-10" db="EMBL/GenBank/DDBJ databases">
        <title>The Natural Products Discovery Center: Release of the First 8490 Sequenced Strains for Exploring Actinobacteria Biosynthetic Diversity.</title>
        <authorList>
            <person name="Kalkreuter E."/>
            <person name="Kautsar S.A."/>
            <person name="Yang D."/>
            <person name="Bader C.D."/>
            <person name="Teijaro C.N."/>
            <person name="Fluegel L."/>
            <person name="Davis C.M."/>
            <person name="Simpson J.R."/>
            <person name="Lauterbach L."/>
            <person name="Steele A.D."/>
            <person name="Gui C."/>
            <person name="Meng S."/>
            <person name="Li G."/>
            <person name="Viehrig K."/>
            <person name="Ye F."/>
            <person name="Su P."/>
            <person name="Kiefer A.F."/>
            <person name="Nichols A."/>
            <person name="Cepeda A.J."/>
            <person name="Yan W."/>
            <person name="Fan B."/>
            <person name="Jiang Y."/>
            <person name="Adhikari A."/>
            <person name="Zheng C.-J."/>
            <person name="Schuster L."/>
            <person name="Cowan T.M."/>
            <person name="Smanski M.J."/>
            <person name="Chevrette M.G."/>
            <person name="De Carvalho L.P.S."/>
            <person name="Shen B."/>
        </authorList>
    </citation>
    <scope>NUCLEOTIDE SEQUENCE [LARGE SCALE GENOMIC DNA]</scope>
    <source>
        <strain evidence="2 3">NPDC050545</strain>
    </source>
</reference>
<proteinExistence type="predicted"/>
<accession>A0ABW7YWY2</accession>
<evidence type="ECO:0000313" key="3">
    <source>
        <dbReference type="Proteomes" id="UP001612741"/>
    </source>
</evidence>
<dbReference type="GO" id="GO:0008168">
    <property type="term" value="F:methyltransferase activity"/>
    <property type="evidence" value="ECO:0007669"/>
    <property type="project" value="UniProtKB-KW"/>
</dbReference>
<dbReference type="Proteomes" id="UP001612741">
    <property type="component" value="Unassembled WGS sequence"/>
</dbReference>
<protein>
    <submittedName>
        <fullName evidence="2">Class I SAM-dependent methyltransferase</fullName>
        <ecNumber evidence="2">2.1.1.-</ecNumber>
    </submittedName>
</protein>
<keyword evidence="2" id="KW-0808">Transferase</keyword>
<dbReference type="RefSeq" id="WP_397084336.1">
    <property type="nucleotide sequence ID" value="NZ_JBITGY010000006.1"/>
</dbReference>
<dbReference type="InterPro" id="IPR041698">
    <property type="entry name" value="Methyltransf_25"/>
</dbReference>
<keyword evidence="3" id="KW-1185">Reference proteome</keyword>
<evidence type="ECO:0000313" key="2">
    <source>
        <dbReference type="EMBL" id="MFI6500439.1"/>
    </source>
</evidence>